<dbReference type="Pfam" id="PF16355">
    <property type="entry name" value="DUF4982"/>
    <property type="match status" value="1"/>
</dbReference>
<dbReference type="InterPro" id="IPR032311">
    <property type="entry name" value="DUF4982"/>
</dbReference>
<name>A0A8J2UDA6_9BACT</name>
<dbReference type="Gene3D" id="2.60.40.10">
    <property type="entry name" value="Immunoglobulins"/>
    <property type="match status" value="3"/>
</dbReference>
<feature type="chain" id="PRO_5035315897" evidence="4">
    <location>
        <begin position="20"/>
        <end position="827"/>
    </location>
</feature>
<evidence type="ECO:0000256" key="2">
    <source>
        <dbReference type="ARBA" id="ARBA00022801"/>
    </source>
</evidence>
<dbReference type="RefSeq" id="WP_188931864.1">
    <property type="nucleotide sequence ID" value="NZ_BMJC01000002.1"/>
</dbReference>
<dbReference type="PANTHER" id="PTHR42732">
    <property type="entry name" value="BETA-GALACTOSIDASE"/>
    <property type="match status" value="1"/>
</dbReference>
<evidence type="ECO:0000259" key="6">
    <source>
        <dbReference type="Pfam" id="PF02836"/>
    </source>
</evidence>
<protein>
    <submittedName>
        <fullName evidence="9">Beta-galactosidase</fullName>
    </submittedName>
</protein>
<feature type="domain" description="Glycoside hydrolase family 2 catalytic" evidence="6">
    <location>
        <begin position="325"/>
        <end position="556"/>
    </location>
</feature>
<dbReference type="SUPFAM" id="SSF49785">
    <property type="entry name" value="Galactose-binding domain-like"/>
    <property type="match status" value="1"/>
</dbReference>
<dbReference type="InterPro" id="IPR013783">
    <property type="entry name" value="Ig-like_fold"/>
</dbReference>
<dbReference type="InterPro" id="IPR023232">
    <property type="entry name" value="Glyco_hydro_2_AS"/>
</dbReference>
<feature type="domain" description="DUF4982" evidence="7">
    <location>
        <begin position="649"/>
        <end position="707"/>
    </location>
</feature>
<dbReference type="InterPro" id="IPR040605">
    <property type="entry name" value="Glyco_hydro2_dom5"/>
</dbReference>
<comment type="similarity">
    <text evidence="1">Belongs to the glycosyl hydrolase 2 family.</text>
</comment>
<evidence type="ECO:0000256" key="3">
    <source>
        <dbReference type="ARBA" id="ARBA00023295"/>
    </source>
</evidence>
<organism evidence="9 10">
    <name type="scientific">Puia dinghuensis</name>
    <dbReference type="NCBI Taxonomy" id="1792502"/>
    <lineage>
        <taxon>Bacteria</taxon>
        <taxon>Pseudomonadati</taxon>
        <taxon>Bacteroidota</taxon>
        <taxon>Chitinophagia</taxon>
        <taxon>Chitinophagales</taxon>
        <taxon>Chitinophagaceae</taxon>
        <taxon>Puia</taxon>
    </lineage>
</organism>
<dbReference type="InterPro" id="IPR006102">
    <property type="entry name" value="Ig-like_GH2"/>
</dbReference>
<keyword evidence="3" id="KW-0326">Glycosidase</keyword>
<comment type="caution">
    <text evidence="9">The sequence shown here is derived from an EMBL/GenBank/DDBJ whole genome shotgun (WGS) entry which is preliminary data.</text>
</comment>
<dbReference type="Gene3D" id="3.20.20.80">
    <property type="entry name" value="Glycosidases"/>
    <property type="match status" value="1"/>
</dbReference>
<dbReference type="GO" id="GO:0004553">
    <property type="term" value="F:hydrolase activity, hydrolyzing O-glycosyl compounds"/>
    <property type="evidence" value="ECO:0007669"/>
    <property type="project" value="InterPro"/>
</dbReference>
<dbReference type="PROSITE" id="PS00608">
    <property type="entry name" value="GLYCOSYL_HYDROL_F2_2"/>
    <property type="match status" value="1"/>
</dbReference>
<dbReference type="InterPro" id="IPR036156">
    <property type="entry name" value="Beta-gal/glucu_dom_sf"/>
</dbReference>
<dbReference type="InterPro" id="IPR051913">
    <property type="entry name" value="GH2_Domain-Containing"/>
</dbReference>
<dbReference type="Proteomes" id="UP000607559">
    <property type="component" value="Unassembled WGS sequence"/>
</dbReference>
<reference evidence="9" key="1">
    <citation type="journal article" date="2014" name="Int. J. Syst. Evol. Microbiol.">
        <title>Complete genome sequence of Corynebacterium casei LMG S-19264T (=DSM 44701T), isolated from a smear-ripened cheese.</title>
        <authorList>
            <consortium name="US DOE Joint Genome Institute (JGI-PGF)"/>
            <person name="Walter F."/>
            <person name="Albersmeier A."/>
            <person name="Kalinowski J."/>
            <person name="Ruckert C."/>
        </authorList>
    </citation>
    <scope>NUCLEOTIDE SEQUENCE</scope>
    <source>
        <strain evidence="9">CGMCC 1.15448</strain>
    </source>
</reference>
<keyword evidence="2" id="KW-0378">Hydrolase</keyword>
<feature type="signal peptide" evidence="4">
    <location>
        <begin position="1"/>
        <end position="19"/>
    </location>
</feature>
<sequence length="827" mass="93032">MRILPAVGIWILLSYAGTAQTLDTQNSPRQRLSFDDGWKFHMGDDPGASTPAFNDKTWRSLDLPHDWSIEGDFSQNNSTGQQEAGLPAGVGWYRKTFRLATFTAAASGKQAFAGKAVRGISTFSDKVYIDFDGVYRNSEVYINGHLLGRRPYGYISFRYDLTPWLKKGADNVLAVRVDNSTQPNSRWYTGTGIYRHVWLETLPAAPVAIDHWGTFITTGDVTGQQVRLRIATTLRAAQPGQTCTLQHVLIDSNGNRVTSLSLPYTAKDTLSTVQQDLLFPNARRWSPEHPYLYTVETSLLIGNRVVDRYTTRTGIRTFQFDLRQGFLLNGRHLKIKGVCLHHDLGALGAAVNTSAMRRQLQILKDMGCNAIRTAHNPPAPEFLDLCDEMGFLVMDEAFDMWQKKKNKYDYSLSFPQWHRQDLEDMIRRDRNHPSVFIWSIGNEIHEQFDKSGISLAKELTHIIKSLDPTRPVTSAMTEADTLENNIYQADALDVMGLNYNQQVYDSVQRKYPGLPFLATETTSAEATRGHYDMPSDSIRHWPASAKVPAVGVNHDYTISAYDNVSPYWGSTHEETWRIVKRDPFVAGLFVWSGFDYLGEPTPYRWPARSSYFGIVDLAGFPKDSYYLYQSEWSQKPVLHLFPHWNWRPGQMIDVWAYYSQASEVELFLNGQSLGVRRKEGDDLHVQWRVPFEPGVLKAVSRIHGKTVLEDEIHTAGAPARIQFMADRQMIHADGCDLAFVGIRITDADGNLVPNADNELSIKITGEGTLAAMDNGYQADLESFRGTQHKAFNGLCLAIVRSKKKAGKITLHVSGAGLSPATLDIDSQ</sequence>
<gene>
    <name evidence="9" type="ORF">GCM10011511_24320</name>
</gene>
<evidence type="ECO:0000256" key="1">
    <source>
        <dbReference type="ARBA" id="ARBA00007401"/>
    </source>
</evidence>
<dbReference type="SUPFAM" id="SSF51445">
    <property type="entry name" value="(Trans)glycosidases"/>
    <property type="match status" value="1"/>
</dbReference>
<dbReference type="Gene3D" id="2.60.120.260">
    <property type="entry name" value="Galactose-binding domain-like"/>
    <property type="match status" value="1"/>
</dbReference>
<accession>A0A8J2UDA6</accession>
<feature type="domain" description="Glycoside hydrolase family 2 immunoglobulin-like beta-sandwich" evidence="5">
    <location>
        <begin position="217"/>
        <end position="316"/>
    </location>
</feature>
<evidence type="ECO:0000259" key="7">
    <source>
        <dbReference type="Pfam" id="PF16355"/>
    </source>
</evidence>
<dbReference type="InterPro" id="IPR017853">
    <property type="entry name" value="GH"/>
</dbReference>
<dbReference type="SUPFAM" id="SSF49303">
    <property type="entry name" value="beta-Galactosidase/glucuronidase domain"/>
    <property type="match status" value="1"/>
</dbReference>
<dbReference type="EMBL" id="BMJC01000002">
    <property type="protein sequence ID" value="GGB00141.1"/>
    <property type="molecule type" value="Genomic_DNA"/>
</dbReference>
<evidence type="ECO:0000313" key="10">
    <source>
        <dbReference type="Proteomes" id="UP000607559"/>
    </source>
</evidence>
<dbReference type="GO" id="GO:0005975">
    <property type="term" value="P:carbohydrate metabolic process"/>
    <property type="evidence" value="ECO:0007669"/>
    <property type="project" value="InterPro"/>
</dbReference>
<proteinExistence type="inferred from homology"/>
<dbReference type="AlphaFoldDB" id="A0A8J2UDA6"/>
<dbReference type="Pfam" id="PF00703">
    <property type="entry name" value="Glyco_hydro_2"/>
    <property type="match status" value="1"/>
</dbReference>
<evidence type="ECO:0000259" key="8">
    <source>
        <dbReference type="Pfam" id="PF18565"/>
    </source>
</evidence>
<dbReference type="InterPro" id="IPR006101">
    <property type="entry name" value="Glyco_hydro_2"/>
</dbReference>
<evidence type="ECO:0000259" key="5">
    <source>
        <dbReference type="Pfam" id="PF00703"/>
    </source>
</evidence>
<dbReference type="PANTHER" id="PTHR42732:SF1">
    <property type="entry name" value="BETA-MANNOSIDASE"/>
    <property type="match status" value="1"/>
</dbReference>
<dbReference type="PRINTS" id="PR00132">
    <property type="entry name" value="GLHYDRLASE2"/>
</dbReference>
<feature type="domain" description="Glycoside hydrolase family 2" evidence="8">
    <location>
        <begin position="721"/>
        <end position="822"/>
    </location>
</feature>
<dbReference type="InterPro" id="IPR008979">
    <property type="entry name" value="Galactose-bd-like_sf"/>
</dbReference>
<dbReference type="Pfam" id="PF02836">
    <property type="entry name" value="Glyco_hydro_2_C"/>
    <property type="match status" value="1"/>
</dbReference>
<reference evidence="9" key="2">
    <citation type="submission" date="2020-09" db="EMBL/GenBank/DDBJ databases">
        <authorList>
            <person name="Sun Q."/>
            <person name="Zhou Y."/>
        </authorList>
    </citation>
    <scope>NUCLEOTIDE SEQUENCE</scope>
    <source>
        <strain evidence="9">CGMCC 1.15448</strain>
    </source>
</reference>
<dbReference type="InterPro" id="IPR006103">
    <property type="entry name" value="Glyco_hydro_2_cat"/>
</dbReference>
<dbReference type="Pfam" id="PF18565">
    <property type="entry name" value="Glyco_hydro2_C5"/>
    <property type="match status" value="1"/>
</dbReference>
<keyword evidence="10" id="KW-1185">Reference proteome</keyword>
<keyword evidence="4" id="KW-0732">Signal</keyword>
<evidence type="ECO:0000256" key="4">
    <source>
        <dbReference type="SAM" id="SignalP"/>
    </source>
</evidence>
<evidence type="ECO:0000313" key="9">
    <source>
        <dbReference type="EMBL" id="GGB00141.1"/>
    </source>
</evidence>